<name>A0A2H1JKI4_BREAU</name>
<evidence type="ECO:0000313" key="4">
    <source>
        <dbReference type="EMBL" id="SMX87977.1"/>
    </source>
</evidence>
<sequence>MRKVIAALAALVLLGPLLGLVSVGLLMNPATVSCAAPAGGFQVGEVPKELTATTRNGETITLGRAELAHAATIIETGSGIEGVERDGILIALMAALTESRMRMLANTSAYPESGDYPNDGNGSDNDSLGLFQMRPQAGWGTVAELMDPGYQAAAFYGGPGGPNQGSPRGLLDIPGWEQMGKGEAAQAVEVSAYPERYDNYEPVAEQILTTLTSAGAGAGGPVTADPVPVLAARPAVESARVVFPLPEGTWVATSPFGPRTHPITGEEESFHTGADFSAPDGTPILAAADGTVTVSEFSGGYGGLVVIEHQIDGGTVATAYAHSWEDGIHVQVGDQVRAGQHIADVGSSGMSTGPHLHFEVRQGGTDGEYIDPAKWLNDHDAADLPESDIPPPGQEGCETETGSPGDPIPVEGDPDELVDDPTSDGQITVRMLSVYEQTLAGFPESTWACYSPRPGSKSEHPIGRACDVAFGNAIGQHPTPGQLEYGWQVTNWLKDHAEVLGVEYLIWQGKIWSLARADEGWRDYTGGGMHDPADVTGGHYDHLHITVKAGAA</sequence>
<feature type="region of interest" description="Disordered" evidence="1">
    <location>
        <begin position="380"/>
        <end position="414"/>
    </location>
</feature>
<dbReference type="GO" id="GO:0004222">
    <property type="term" value="F:metalloendopeptidase activity"/>
    <property type="evidence" value="ECO:0007669"/>
    <property type="project" value="TreeGrafter"/>
</dbReference>
<evidence type="ECO:0000259" key="2">
    <source>
        <dbReference type="Pfam" id="PF01551"/>
    </source>
</evidence>
<dbReference type="Proteomes" id="UP000234300">
    <property type="component" value="Unassembled WGS sequence"/>
</dbReference>
<feature type="domain" description="M23ase beta-sheet core" evidence="2">
    <location>
        <begin position="270"/>
        <end position="372"/>
    </location>
</feature>
<dbReference type="Gene3D" id="2.70.70.10">
    <property type="entry name" value="Glucose Permease (Domain IIA)"/>
    <property type="match status" value="1"/>
</dbReference>
<feature type="domain" description="ARB-07466-like C-terminal" evidence="3">
    <location>
        <begin position="424"/>
        <end position="530"/>
    </location>
</feature>
<reference evidence="4 5" key="1">
    <citation type="submission" date="2017-03" db="EMBL/GenBank/DDBJ databases">
        <authorList>
            <person name="Afonso C.L."/>
            <person name="Miller P.J."/>
            <person name="Scott M.A."/>
            <person name="Spackman E."/>
            <person name="Goraichik I."/>
            <person name="Dimitrov K.M."/>
            <person name="Suarez D.L."/>
            <person name="Swayne D.E."/>
        </authorList>
    </citation>
    <scope>NUCLEOTIDE SEQUENCE [LARGE SCALE GENOMIC DNA]</scope>
    <source>
        <strain evidence="5">8(6)</strain>
    </source>
</reference>
<evidence type="ECO:0000313" key="5">
    <source>
        <dbReference type="Proteomes" id="UP000234300"/>
    </source>
</evidence>
<dbReference type="CDD" id="cd12797">
    <property type="entry name" value="M23_peptidase"/>
    <property type="match status" value="1"/>
</dbReference>
<organism evidence="4 5">
    <name type="scientific">Brevibacterium aurantiacum</name>
    <dbReference type="NCBI Taxonomy" id="273384"/>
    <lineage>
        <taxon>Bacteria</taxon>
        <taxon>Bacillati</taxon>
        <taxon>Actinomycetota</taxon>
        <taxon>Actinomycetes</taxon>
        <taxon>Micrococcales</taxon>
        <taxon>Brevibacteriaceae</taxon>
        <taxon>Brevibacterium</taxon>
    </lineage>
</organism>
<dbReference type="InterPro" id="IPR011055">
    <property type="entry name" value="Dup_hybrid_motif"/>
</dbReference>
<accession>A0A2H1JKI4</accession>
<dbReference type="Pfam" id="PF01551">
    <property type="entry name" value="Peptidase_M23"/>
    <property type="match status" value="1"/>
</dbReference>
<dbReference type="AlphaFoldDB" id="A0A2H1JKI4"/>
<proteinExistence type="predicted"/>
<gene>
    <name evidence="4" type="ORF">BAURA86_01796</name>
</gene>
<dbReference type="PANTHER" id="PTHR21666">
    <property type="entry name" value="PEPTIDASE-RELATED"/>
    <property type="match status" value="1"/>
</dbReference>
<evidence type="ECO:0000256" key="1">
    <source>
        <dbReference type="SAM" id="MobiDB-lite"/>
    </source>
</evidence>
<dbReference type="PANTHER" id="PTHR21666:SF270">
    <property type="entry name" value="MUREIN HYDROLASE ACTIVATOR ENVC"/>
    <property type="match status" value="1"/>
</dbReference>
<dbReference type="EMBL" id="FXZI01000005">
    <property type="protein sequence ID" value="SMX87977.1"/>
    <property type="molecule type" value="Genomic_DNA"/>
</dbReference>
<dbReference type="InterPro" id="IPR016047">
    <property type="entry name" value="M23ase_b-sheet_dom"/>
</dbReference>
<dbReference type="Pfam" id="PF26571">
    <property type="entry name" value="VldE"/>
    <property type="match status" value="1"/>
</dbReference>
<dbReference type="PROSITE" id="PS51257">
    <property type="entry name" value="PROKAR_LIPOPROTEIN"/>
    <property type="match status" value="1"/>
</dbReference>
<protein>
    <submittedName>
        <fullName evidence="4">Peptidase family M23</fullName>
    </submittedName>
</protein>
<evidence type="ECO:0000259" key="3">
    <source>
        <dbReference type="Pfam" id="PF26571"/>
    </source>
</evidence>
<dbReference type="InterPro" id="IPR050570">
    <property type="entry name" value="Cell_wall_metabolism_enzyme"/>
</dbReference>
<dbReference type="SUPFAM" id="SSF51261">
    <property type="entry name" value="Duplicated hybrid motif"/>
    <property type="match status" value="1"/>
</dbReference>
<dbReference type="InterPro" id="IPR058593">
    <property type="entry name" value="ARB_07466-like_C"/>
</dbReference>